<feature type="compositionally biased region" description="Polar residues" evidence="1">
    <location>
        <begin position="32"/>
        <end position="41"/>
    </location>
</feature>
<organism evidence="2 3">
    <name type="scientific">Pleurodeles waltl</name>
    <name type="common">Iberian ribbed newt</name>
    <dbReference type="NCBI Taxonomy" id="8319"/>
    <lineage>
        <taxon>Eukaryota</taxon>
        <taxon>Metazoa</taxon>
        <taxon>Chordata</taxon>
        <taxon>Craniata</taxon>
        <taxon>Vertebrata</taxon>
        <taxon>Euteleostomi</taxon>
        <taxon>Amphibia</taxon>
        <taxon>Batrachia</taxon>
        <taxon>Caudata</taxon>
        <taxon>Salamandroidea</taxon>
        <taxon>Salamandridae</taxon>
        <taxon>Pleurodelinae</taxon>
        <taxon>Pleurodeles</taxon>
    </lineage>
</organism>
<proteinExistence type="predicted"/>
<feature type="region of interest" description="Disordered" evidence="1">
    <location>
        <begin position="1"/>
        <end position="118"/>
    </location>
</feature>
<dbReference type="AlphaFoldDB" id="A0AAV7LGK0"/>
<dbReference type="Proteomes" id="UP001066276">
    <property type="component" value="Chromosome 11"/>
</dbReference>
<name>A0AAV7LGK0_PLEWA</name>
<reference evidence="2" key="1">
    <citation type="journal article" date="2022" name="bioRxiv">
        <title>Sequencing and chromosome-scale assembly of the giantPleurodeles waltlgenome.</title>
        <authorList>
            <person name="Brown T."/>
            <person name="Elewa A."/>
            <person name="Iarovenko S."/>
            <person name="Subramanian E."/>
            <person name="Araus A.J."/>
            <person name="Petzold A."/>
            <person name="Susuki M."/>
            <person name="Suzuki K.-i.T."/>
            <person name="Hayashi T."/>
            <person name="Toyoda A."/>
            <person name="Oliveira C."/>
            <person name="Osipova E."/>
            <person name="Leigh N.D."/>
            <person name="Simon A."/>
            <person name="Yun M.H."/>
        </authorList>
    </citation>
    <scope>NUCLEOTIDE SEQUENCE</scope>
    <source>
        <strain evidence="2">20211129_DDA</strain>
        <tissue evidence="2">Liver</tissue>
    </source>
</reference>
<dbReference type="EMBL" id="JANPWB010000015">
    <property type="protein sequence ID" value="KAJ1090596.1"/>
    <property type="molecule type" value="Genomic_DNA"/>
</dbReference>
<keyword evidence="3" id="KW-1185">Reference proteome</keyword>
<evidence type="ECO:0000313" key="3">
    <source>
        <dbReference type="Proteomes" id="UP001066276"/>
    </source>
</evidence>
<feature type="compositionally biased region" description="Low complexity" evidence="1">
    <location>
        <begin position="21"/>
        <end position="30"/>
    </location>
</feature>
<evidence type="ECO:0000256" key="1">
    <source>
        <dbReference type="SAM" id="MobiDB-lite"/>
    </source>
</evidence>
<evidence type="ECO:0000313" key="2">
    <source>
        <dbReference type="EMBL" id="KAJ1090596.1"/>
    </source>
</evidence>
<accession>A0AAV7LGK0</accession>
<sequence length="153" mass="16533">MRASPSKAALQSCGRTPVAPPVTAASPLLPRSGSSLAQCVTASPAGRPGRGLLAVPISPGHSGARSGGVRPHLRDLPFHGTCRLPLRSPEHPPQRLQAPTQSRPLRSRSFKRAPCSAPWPRPLNTRTVDIRIDQSQFNLWDDITVLFSMLSFY</sequence>
<comment type="caution">
    <text evidence="2">The sequence shown here is derived from an EMBL/GenBank/DDBJ whole genome shotgun (WGS) entry which is preliminary data.</text>
</comment>
<protein>
    <submittedName>
        <fullName evidence="2">Uncharacterized protein</fullName>
    </submittedName>
</protein>
<gene>
    <name evidence="2" type="ORF">NDU88_003726</name>
</gene>